<proteinExistence type="predicted"/>
<feature type="chain" id="PRO_5023826640" description="Tetratricopeptide repeat protein" evidence="1">
    <location>
        <begin position="19"/>
        <end position="392"/>
    </location>
</feature>
<evidence type="ECO:0008006" key="4">
    <source>
        <dbReference type="Google" id="ProtNLM"/>
    </source>
</evidence>
<dbReference type="EMBL" id="CP040449">
    <property type="protein sequence ID" value="QFI56321.1"/>
    <property type="molecule type" value="Genomic_DNA"/>
</dbReference>
<keyword evidence="3" id="KW-1185">Reference proteome</keyword>
<accession>A0A5J6X1G1</accession>
<evidence type="ECO:0000256" key="1">
    <source>
        <dbReference type="SAM" id="SignalP"/>
    </source>
</evidence>
<feature type="signal peptide" evidence="1">
    <location>
        <begin position="1"/>
        <end position="18"/>
    </location>
</feature>
<dbReference type="KEGG" id="asim:FE240_17515"/>
<keyword evidence="1" id="KW-0732">Signal</keyword>
<dbReference type="Proteomes" id="UP000594034">
    <property type="component" value="Chromosome"/>
</dbReference>
<reference evidence="2 3" key="1">
    <citation type="submission" date="2019-05" db="EMBL/GenBank/DDBJ databases">
        <title>OXA-830, a novel chromosomally encoded expanded-spectrum class D beta-lactamase in Aeromonas simiae.</title>
        <authorList>
            <person name="Zhou W."/>
            <person name="Chen Q."/>
        </authorList>
    </citation>
    <scope>NUCLEOTIDE SEQUENCE [LARGE SCALE GENOMIC DNA]</scope>
    <source>
        <strain evidence="2 3">A6</strain>
    </source>
</reference>
<dbReference type="AlphaFoldDB" id="A0A5J6X1G1"/>
<dbReference type="InterPro" id="IPR011990">
    <property type="entry name" value="TPR-like_helical_dom_sf"/>
</dbReference>
<evidence type="ECO:0000313" key="2">
    <source>
        <dbReference type="EMBL" id="QFI56321.1"/>
    </source>
</evidence>
<dbReference type="Gene3D" id="1.25.40.10">
    <property type="entry name" value="Tetratricopeptide repeat domain"/>
    <property type="match status" value="2"/>
</dbReference>
<protein>
    <recommendedName>
        <fullName evidence="4">Tetratricopeptide repeat protein</fullName>
    </recommendedName>
</protein>
<sequence>MKRLWWFALLLVTQGAWAVSVSPAFSRQLAPVMKLYEAKQWQAADTKAATLKPATPAEEAWLAQLRASAAANAERWEVAATQVAMALRYDQWPQEQKRALLRLQGDIAAQQERWPQAIASYKAALALQSEKALQFRLAGLYFHNQQYAEAASLSEQLLRQGWHKPAALIRLSALHGLKQYAQAAEMAEQLISHEPNEGKWWQQAVALRISARQGRQALALLQTAVDRKVISEESTRSQLVRLYAWQGLPYRGARLLELAMRDGKMSASVANVQLQAQLWEGAREWNKAITTWQQLASLNQESKPALRAAELMLQQGRDQEAGKQLLSLQRSTGKEGWRAKALLLQIYLQSERYDEALQLANQLRGNREWQERADAWIVYIQSRQSDSGGKSA</sequence>
<dbReference type="SUPFAM" id="SSF48452">
    <property type="entry name" value="TPR-like"/>
    <property type="match status" value="1"/>
</dbReference>
<organism evidence="2 3">
    <name type="scientific">Aeromonas simiae</name>
    <dbReference type="NCBI Taxonomy" id="218936"/>
    <lineage>
        <taxon>Bacteria</taxon>
        <taxon>Pseudomonadati</taxon>
        <taxon>Pseudomonadota</taxon>
        <taxon>Gammaproteobacteria</taxon>
        <taxon>Aeromonadales</taxon>
        <taxon>Aeromonadaceae</taxon>
        <taxon>Aeromonas</taxon>
    </lineage>
</organism>
<gene>
    <name evidence="2" type="ORF">FE240_17515</name>
</gene>
<dbReference type="RefSeq" id="WP_193002773.1">
    <property type="nucleotide sequence ID" value="NZ_CP040449.1"/>
</dbReference>
<name>A0A5J6X1G1_9GAMM</name>
<evidence type="ECO:0000313" key="3">
    <source>
        <dbReference type="Proteomes" id="UP000594034"/>
    </source>
</evidence>